<protein>
    <submittedName>
        <fullName evidence="1">Uncharacterized protein</fullName>
    </submittedName>
</protein>
<name>A0A7W6HQD8_9HYPH</name>
<sequence length="47" mass="5342">MWMAFSLADFAHAKRRRGMLVRDLKKSIFAASNSIEKKLEAVYLPSG</sequence>
<reference evidence="1 2" key="1">
    <citation type="submission" date="2020-08" db="EMBL/GenBank/DDBJ databases">
        <title>Genomic Encyclopedia of Type Strains, Phase IV (KMG-IV): sequencing the most valuable type-strain genomes for metagenomic binning, comparative biology and taxonomic classification.</title>
        <authorList>
            <person name="Goeker M."/>
        </authorList>
    </citation>
    <scope>NUCLEOTIDE SEQUENCE [LARGE SCALE GENOMIC DNA]</scope>
    <source>
        <strain evidence="1 2">DSM 100021</strain>
    </source>
</reference>
<proteinExistence type="predicted"/>
<dbReference type="AlphaFoldDB" id="A0A7W6HQD8"/>
<organism evidence="1 2">
    <name type="scientific">Allorhizobium taibaishanense</name>
    <dbReference type="NCBI Taxonomy" id="887144"/>
    <lineage>
        <taxon>Bacteria</taxon>
        <taxon>Pseudomonadati</taxon>
        <taxon>Pseudomonadota</taxon>
        <taxon>Alphaproteobacteria</taxon>
        <taxon>Hyphomicrobiales</taxon>
        <taxon>Rhizobiaceae</taxon>
        <taxon>Rhizobium/Agrobacterium group</taxon>
        <taxon>Allorhizobium</taxon>
    </lineage>
</organism>
<comment type="caution">
    <text evidence="1">The sequence shown here is derived from an EMBL/GenBank/DDBJ whole genome shotgun (WGS) entry which is preliminary data.</text>
</comment>
<dbReference type="Proteomes" id="UP000544107">
    <property type="component" value="Unassembled WGS sequence"/>
</dbReference>
<evidence type="ECO:0000313" key="2">
    <source>
        <dbReference type="Proteomes" id="UP000544107"/>
    </source>
</evidence>
<dbReference type="EMBL" id="JACIED010000005">
    <property type="protein sequence ID" value="MBB4009501.1"/>
    <property type="molecule type" value="Genomic_DNA"/>
</dbReference>
<gene>
    <name evidence="1" type="ORF">GGQ71_003789</name>
</gene>
<accession>A0A7W6HQD8</accession>
<evidence type="ECO:0000313" key="1">
    <source>
        <dbReference type="EMBL" id="MBB4009501.1"/>
    </source>
</evidence>